<dbReference type="Pfam" id="PF02470">
    <property type="entry name" value="MlaD"/>
    <property type="match status" value="1"/>
</dbReference>
<protein>
    <submittedName>
        <fullName evidence="3">Phospholipid/cholesterol/gamma-HCH transport system substrate-binding protein</fullName>
    </submittedName>
</protein>
<evidence type="ECO:0000256" key="1">
    <source>
        <dbReference type="SAM" id="Phobius"/>
    </source>
</evidence>
<name>A0A8X8IGN3_9BACT</name>
<dbReference type="Gene3D" id="1.10.287.950">
    <property type="entry name" value="Methyl-accepting chemotaxis protein"/>
    <property type="match status" value="1"/>
</dbReference>
<feature type="transmembrane region" description="Helical" evidence="1">
    <location>
        <begin position="9"/>
        <end position="27"/>
    </location>
</feature>
<proteinExistence type="predicted"/>
<gene>
    <name evidence="3" type="ORF">SAMN05444410_1119</name>
</gene>
<keyword evidence="1" id="KW-1133">Transmembrane helix</keyword>
<accession>A0A8X8IGN3</accession>
<organism evidence="3 4">
    <name type="scientific">Hydrobacter penzbergensis</name>
    <dbReference type="NCBI Taxonomy" id="1235997"/>
    <lineage>
        <taxon>Bacteria</taxon>
        <taxon>Pseudomonadati</taxon>
        <taxon>Bacteroidota</taxon>
        <taxon>Chitinophagia</taxon>
        <taxon>Chitinophagales</taxon>
        <taxon>Chitinophagaceae</taxon>
        <taxon>Hydrobacter</taxon>
    </lineage>
</organism>
<sequence length="336" mass="36023">MKISNETKVGALTAIAITLLILGFNFLKGKTLFKTGNLIYAKYADTKGIMVSNPVFVNGYQVGSVYDIENADESLSSIIVAIKLKSSYNIPTNSVASIKDNPLGPASINIKLGDGHQYLHSGDTVLTASSAGLLGDVMTKLGPVSEQIKSTVHSLDSVLKNINAIFDPNTKHNLQDVIANINKTTASLVVSSASIQSMLNQQSGSIAASMNNVNSFTKNLADNNNKVTHLLGNMEKTTDNLAKADISGTVDKLKTSVENLNSILTKINSADGSFGKLMNDKALYNNLTNTVRSANILLDDLRSHPKRYVNISVFGKKDKSRPLTAPLPIDSSRQQP</sequence>
<keyword evidence="4" id="KW-1185">Reference proteome</keyword>
<keyword evidence="1" id="KW-0812">Transmembrane</keyword>
<evidence type="ECO:0000259" key="2">
    <source>
        <dbReference type="Pfam" id="PF02470"/>
    </source>
</evidence>
<evidence type="ECO:0000313" key="3">
    <source>
        <dbReference type="EMBL" id="SDX21311.1"/>
    </source>
</evidence>
<feature type="domain" description="Mce/MlaD" evidence="2">
    <location>
        <begin position="36"/>
        <end position="110"/>
    </location>
</feature>
<dbReference type="RefSeq" id="WP_092724411.1">
    <property type="nucleotide sequence ID" value="NZ_FNNO01000011.1"/>
</dbReference>
<evidence type="ECO:0000313" key="4">
    <source>
        <dbReference type="Proteomes" id="UP000198711"/>
    </source>
</evidence>
<dbReference type="EMBL" id="FNNO01000011">
    <property type="protein sequence ID" value="SDX21311.1"/>
    <property type="molecule type" value="Genomic_DNA"/>
</dbReference>
<dbReference type="InterPro" id="IPR003399">
    <property type="entry name" value="Mce/MlaD"/>
</dbReference>
<dbReference type="InterPro" id="IPR052336">
    <property type="entry name" value="MlaD_Phospholipid_Transporter"/>
</dbReference>
<keyword evidence="1" id="KW-0472">Membrane</keyword>
<reference evidence="3 4" key="1">
    <citation type="submission" date="2016-10" db="EMBL/GenBank/DDBJ databases">
        <authorList>
            <person name="Varghese N."/>
            <person name="Submissions S."/>
        </authorList>
    </citation>
    <scope>NUCLEOTIDE SEQUENCE [LARGE SCALE GENOMIC DNA]</scope>
    <source>
        <strain evidence="3 4">DSM 25353</strain>
    </source>
</reference>
<dbReference type="PANTHER" id="PTHR33371">
    <property type="entry name" value="INTERMEMBRANE PHOSPHOLIPID TRANSPORT SYSTEM BINDING PROTEIN MLAD-RELATED"/>
    <property type="match status" value="1"/>
</dbReference>
<comment type="caution">
    <text evidence="3">The sequence shown here is derived from an EMBL/GenBank/DDBJ whole genome shotgun (WGS) entry which is preliminary data.</text>
</comment>
<dbReference type="Proteomes" id="UP000198711">
    <property type="component" value="Unassembled WGS sequence"/>
</dbReference>
<dbReference type="AlphaFoldDB" id="A0A8X8IGN3"/>
<dbReference type="PANTHER" id="PTHR33371:SF4">
    <property type="entry name" value="INTERMEMBRANE PHOSPHOLIPID TRANSPORT SYSTEM BINDING PROTEIN MLAD"/>
    <property type="match status" value="1"/>
</dbReference>